<protein>
    <submittedName>
        <fullName evidence="2">Uncharacterized protein</fullName>
    </submittedName>
</protein>
<reference evidence="2" key="2">
    <citation type="submission" date="2018-05" db="EMBL/GenBank/DDBJ databases">
        <title>OgluRS3 (Oryza glumaepatula Reference Sequence Version 3).</title>
        <authorList>
            <person name="Zhang J."/>
            <person name="Kudrna D."/>
            <person name="Lee S."/>
            <person name="Talag J."/>
            <person name="Welchert J."/>
            <person name="Wing R.A."/>
        </authorList>
    </citation>
    <scope>NUCLEOTIDE SEQUENCE [LARGE SCALE GENOMIC DNA]</scope>
</reference>
<accession>A0A0D9ZPQ0</accession>
<organism evidence="2">
    <name type="scientific">Oryza glumipatula</name>
    <dbReference type="NCBI Taxonomy" id="40148"/>
    <lineage>
        <taxon>Eukaryota</taxon>
        <taxon>Viridiplantae</taxon>
        <taxon>Streptophyta</taxon>
        <taxon>Embryophyta</taxon>
        <taxon>Tracheophyta</taxon>
        <taxon>Spermatophyta</taxon>
        <taxon>Magnoliopsida</taxon>
        <taxon>Liliopsida</taxon>
        <taxon>Poales</taxon>
        <taxon>Poaceae</taxon>
        <taxon>BOP clade</taxon>
        <taxon>Oryzoideae</taxon>
        <taxon>Oryzeae</taxon>
        <taxon>Oryzinae</taxon>
        <taxon>Oryza</taxon>
    </lineage>
</organism>
<keyword evidence="1" id="KW-0732">Signal</keyword>
<feature type="signal peptide" evidence="1">
    <location>
        <begin position="1"/>
        <end position="24"/>
    </location>
</feature>
<keyword evidence="3" id="KW-1185">Reference proteome</keyword>
<sequence>MIARKSKVLSPSLLALPLSLSSLAFDPTLPPLLSSLPHLRFGSSGEGEQRWGSAAQRMGGSRREGYLVIDMAGVSDDNDGGKHSSRMAKTVAMAVVIQQSSVMAMRVTGDNCSMNATPASCCRGLIYWFACSYSGHL</sequence>
<dbReference type="Gramene" id="OGLUM04G22790.1">
    <property type="protein sequence ID" value="OGLUM04G22790.1"/>
    <property type="gene ID" value="OGLUM04G22790"/>
</dbReference>
<evidence type="ECO:0000313" key="3">
    <source>
        <dbReference type="Proteomes" id="UP000026961"/>
    </source>
</evidence>
<feature type="chain" id="PRO_5002352526" evidence="1">
    <location>
        <begin position="25"/>
        <end position="137"/>
    </location>
</feature>
<evidence type="ECO:0000313" key="2">
    <source>
        <dbReference type="EnsemblPlants" id="OGLUM04G22790.1"/>
    </source>
</evidence>
<proteinExistence type="predicted"/>
<dbReference type="Proteomes" id="UP000026961">
    <property type="component" value="Chromosome 4"/>
</dbReference>
<dbReference type="AlphaFoldDB" id="A0A0D9ZPQ0"/>
<reference evidence="2" key="1">
    <citation type="submission" date="2015-04" db="UniProtKB">
        <authorList>
            <consortium name="EnsemblPlants"/>
        </authorList>
    </citation>
    <scope>IDENTIFICATION</scope>
</reference>
<dbReference type="EnsemblPlants" id="OGLUM04G22790.1">
    <property type="protein sequence ID" value="OGLUM04G22790.1"/>
    <property type="gene ID" value="OGLUM04G22790"/>
</dbReference>
<evidence type="ECO:0000256" key="1">
    <source>
        <dbReference type="SAM" id="SignalP"/>
    </source>
</evidence>
<name>A0A0D9ZPQ0_9ORYZ</name>
<dbReference type="HOGENOM" id="CLU_1868480_0_0_1"/>